<evidence type="ECO:0000313" key="2">
    <source>
        <dbReference type="EMBL" id="MDQ9090961.1"/>
    </source>
</evidence>
<protein>
    <recommendedName>
        <fullName evidence="4">DUF4064 domain-containing protein</fullName>
    </recommendedName>
</protein>
<feature type="transmembrane region" description="Helical" evidence="1">
    <location>
        <begin position="71"/>
        <end position="90"/>
    </location>
</feature>
<proteinExistence type="predicted"/>
<keyword evidence="1" id="KW-1133">Transmembrane helix</keyword>
<evidence type="ECO:0000256" key="1">
    <source>
        <dbReference type="SAM" id="Phobius"/>
    </source>
</evidence>
<accession>A0ABU1BB08</accession>
<dbReference type="Proteomes" id="UP001226574">
    <property type="component" value="Unassembled WGS sequence"/>
</dbReference>
<dbReference type="RefSeq" id="WP_309038538.1">
    <property type="nucleotide sequence ID" value="NZ_JAVIFY010000003.1"/>
</dbReference>
<keyword evidence="3" id="KW-1185">Reference proteome</keyword>
<dbReference type="EMBL" id="JAVIFY010000003">
    <property type="protein sequence ID" value="MDQ9090961.1"/>
    <property type="molecule type" value="Genomic_DNA"/>
</dbReference>
<sequence>MFRVLLPSIILIVVAGFIGMAIGESVGKSRASATALYSKPNLTSYRGIGFLIGLIVFVVLCIKISEGEGVISFFTLAIPISIVVFIELLISESTKAFNIVMSGRIKIHEQGLKKKQSKDNKKKLLKKLQFWK</sequence>
<keyword evidence="1" id="KW-0812">Transmembrane</keyword>
<feature type="transmembrane region" description="Helical" evidence="1">
    <location>
        <begin position="47"/>
        <end position="64"/>
    </location>
</feature>
<keyword evidence="1" id="KW-0472">Membrane</keyword>
<evidence type="ECO:0000313" key="3">
    <source>
        <dbReference type="Proteomes" id="UP001226574"/>
    </source>
</evidence>
<comment type="caution">
    <text evidence="2">The sequence shown here is derived from an EMBL/GenBank/DDBJ whole genome shotgun (WGS) entry which is preliminary data.</text>
</comment>
<gene>
    <name evidence="2" type="ORF">RC083_05055</name>
</gene>
<name>A0ABU1BB08_PSEHA</name>
<reference evidence="2 3" key="1">
    <citation type="submission" date="2023-08" db="EMBL/GenBank/DDBJ databases">
        <title>Pseudoalteromonas haloplanktis LL1 genome.</title>
        <authorList>
            <person name="Wu S."/>
        </authorList>
    </citation>
    <scope>NUCLEOTIDE SEQUENCE [LARGE SCALE GENOMIC DNA]</scope>
    <source>
        <strain evidence="2 3">LL1</strain>
    </source>
</reference>
<organism evidence="2 3">
    <name type="scientific">Pseudoalteromonas haloplanktis</name>
    <name type="common">Alteromonas haloplanktis</name>
    <dbReference type="NCBI Taxonomy" id="228"/>
    <lineage>
        <taxon>Bacteria</taxon>
        <taxon>Pseudomonadati</taxon>
        <taxon>Pseudomonadota</taxon>
        <taxon>Gammaproteobacteria</taxon>
        <taxon>Alteromonadales</taxon>
        <taxon>Pseudoalteromonadaceae</taxon>
        <taxon>Pseudoalteromonas</taxon>
    </lineage>
</organism>
<evidence type="ECO:0008006" key="4">
    <source>
        <dbReference type="Google" id="ProtNLM"/>
    </source>
</evidence>